<evidence type="ECO:0000256" key="1">
    <source>
        <dbReference type="ARBA" id="ARBA00023125"/>
    </source>
</evidence>
<dbReference type="InterPro" id="IPR009057">
    <property type="entry name" value="Homeodomain-like_sf"/>
</dbReference>
<evidence type="ECO:0000313" key="5">
    <source>
        <dbReference type="Proteomes" id="UP000426857"/>
    </source>
</evidence>
<dbReference type="InterPro" id="IPR001647">
    <property type="entry name" value="HTH_TetR"/>
</dbReference>
<evidence type="ECO:0000256" key="2">
    <source>
        <dbReference type="PROSITE-ProRule" id="PRU00335"/>
    </source>
</evidence>
<dbReference type="SUPFAM" id="SSF46689">
    <property type="entry name" value="Homeodomain-like"/>
    <property type="match status" value="1"/>
</dbReference>
<proteinExistence type="predicted"/>
<dbReference type="KEGG" id="cxe:FOB82_12390"/>
<protein>
    <submittedName>
        <fullName evidence="4">TetR family transcriptional regulator</fullName>
    </submittedName>
</protein>
<accession>A0A6B8TIS9</accession>
<keyword evidence="1 2" id="KW-0238">DNA-binding</keyword>
<dbReference type="EMBL" id="CP046322">
    <property type="protein sequence ID" value="QGS35624.1"/>
    <property type="molecule type" value="Genomic_DNA"/>
</dbReference>
<dbReference type="Proteomes" id="UP000426857">
    <property type="component" value="Chromosome"/>
</dbReference>
<feature type="DNA-binding region" description="H-T-H motif" evidence="2">
    <location>
        <begin position="33"/>
        <end position="52"/>
    </location>
</feature>
<reference evidence="4 5" key="1">
    <citation type="submission" date="2019-11" db="EMBL/GenBank/DDBJ databases">
        <title>FDA dAtabase for Regulatory Grade micrObial Sequences (FDA-ARGOS): Supporting development and validation of Infectious Disease Dx tests.</title>
        <authorList>
            <person name="Kerrigan L."/>
            <person name="Long C."/>
            <person name="Tallon L."/>
            <person name="Sadzewicz L."/>
            <person name="Vavikolanu K."/>
            <person name="Mehta A."/>
            <person name="Aluvathingal J."/>
            <person name="Nadendla S."/>
            <person name="Yan Y."/>
            <person name="Sichtig H."/>
        </authorList>
    </citation>
    <scope>NUCLEOTIDE SEQUENCE [LARGE SCALE GENOMIC DNA]</scope>
    <source>
        <strain evidence="4 5">FDAARGOS_674</strain>
    </source>
</reference>
<dbReference type="AlphaFoldDB" id="A0A6B8TIS9"/>
<sequence>MSGLREHKKRQTKIDLATAAVSLLVTEGDEGATVAAIASGAGVSTRTFHNYFAAREDAFLFFIEEAIADWETQMRAAPADLTPFEVLRGIIVDVYGKPRGDLASVPNLATVGEHIMAGLGPDAGKRARCVFEGLRGAIVERSGGGLSYFRAQALIHVCMSVSGVVLEAARDESLADGRPVPELLDEAFDFIAGGVA</sequence>
<dbReference type="Pfam" id="PF00440">
    <property type="entry name" value="TetR_N"/>
    <property type="match status" value="1"/>
</dbReference>
<organism evidence="4 5">
    <name type="scientific">Corynebacterium xerosis</name>
    <dbReference type="NCBI Taxonomy" id="1725"/>
    <lineage>
        <taxon>Bacteria</taxon>
        <taxon>Bacillati</taxon>
        <taxon>Actinomycetota</taxon>
        <taxon>Actinomycetes</taxon>
        <taxon>Mycobacteriales</taxon>
        <taxon>Corynebacteriaceae</taxon>
        <taxon>Corynebacterium</taxon>
    </lineage>
</organism>
<dbReference type="RefSeq" id="WP_155870774.1">
    <property type="nucleotide sequence ID" value="NZ_CP046322.1"/>
</dbReference>
<gene>
    <name evidence="4" type="ORF">FOB82_12390</name>
</gene>
<dbReference type="Gene3D" id="1.10.357.10">
    <property type="entry name" value="Tetracycline Repressor, domain 2"/>
    <property type="match status" value="1"/>
</dbReference>
<dbReference type="PROSITE" id="PS50977">
    <property type="entry name" value="HTH_TETR_2"/>
    <property type="match status" value="1"/>
</dbReference>
<feature type="domain" description="HTH tetR-type" evidence="3">
    <location>
        <begin position="10"/>
        <end position="70"/>
    </location>
</feature>
<evidence type="ECO:0000259" key="3">
    <source>
        <dbReference type="PROSITE" id="PS50977"/>
    </source>
</evidence>
<evidence type="ECO:0000313" key="4">
    <source>
        <dbReference type="EMBL" id="QGS35624.1"/>
    </source>
</evidence>
<dbReference type="GO" id="GO:0003677">
    <property type="term" value="F:DNA binding"/>
    <property type="evidence" value="ECO:0007669"/>
    <property type="project" value="UniProtKB-UniRule"/>
</dbReference>
<name>A0A6B8TIS9_9CORY</name>